<dbReference type="Pfam" id="PF01258">
    <property type="entry name" value="zf-dskA_traR"/>
    <property type="match status" value="1"/>
</dbReference>
<evidence type="ECO:0000313" key="1">
    <source>
        <dbReference type="EMBL" id="QGG40067.1"/>
    </source>
</evidence>
<accession>A0A5Q2MAE0</accession>
<dbReference type="PROSITE" id="PS01102">
    <property type="entry name" value="ZF_DKSA_1"/>
    <property type="match status" value="1"/>
</dbReference>
<dbReference type="Proteomes" id="UP000392064">
    <property type="component" value="Chromosome"/>
</dbReference>
<dbReference type="Gene3D" id="1.20.120.910">
    <property type="entry name" value="DksA, coiled-coil domain"/>
    <property type="match status" value="1"/>
</dbReference>
<organism evidence="1 2">
    <name type="scientific">Aeromicrobium yanjiei</name>
    <dbReference type="NCBI Taxonomy" id="2662028"/>
    <lineage>
        <taxon>Bacteria</taxon>
        <taxon>Bacillati</taxon>
        <taxon>Actinomycetota</taxon>
        <taxon>Actinomycetes</taxon>
        <taxon>Propionibacteriales</taxon>
        <taxon>Nocardioidaceae</taxon>
        <taxon>Aeromicrobium</taxon>
    </lineage>
</organism>
<dbReference type="RefSeq" id="WP_153651340.1">
    <property type="nucleotide sequence ID" value="NZ_CP045737.1"/>
</dbReference>
<dbReference type="GO" id="GO:0008270">
    <property type="term" value="F:zinc ion binding"/>
    <property type="evidence" value="ECO:0007669"/>
    <property type="project" value="InterPro"/>
</dbReference>
<dbReference type="EMBL" id="CP045737">
    <property type="protein sequence ID" value="QGG40067.1"/>
    <property type="molecule type" value="Genomic_DNA"/>
</dbReference>
<dbReference type="InterPro" id="IPR020458">
    <property type="entry name" value="Znf_DskA_TraR_CS"/>
</dbReference>
<gene>
    <name evidence="1" type="ORF">GEV26_00985</name>
</gene>
<proteinExistence type="predicted"/>
<evidence type="ECO:0000313" key="2">
    <source>
        <dbReference type="Proteomes" id="UP000392064"/>
    </source>
</evidence>
<dbReference type="KEGG" id="aef:GEV26_00985"/>
<dbReference type="PANTHER" id="PTHR33823:SF2">
    <property type="entry name" value="RNA POLYMERASE-BINDING TRANSCRIPTION FACTOR DKSA"/>
    <property type="match status" value="1"/>
</dbReference>
<dbReference type="PROSITE" id="PS51128">
    <property type="entry name" value="ZF_DKSA_2"/>
    <property type="match status" value="1"/>
</dbReference>
<keyword evidence="2" id="KW-1185">Reference proteome</keyword>
<dbReference type="PANTHER" id="PTHR33823">
    <property type="entry name" value="RNA POLYMERASE-BINDING TRANSCRIPTION FACTOR DKSA-RELATED"/>
    <property type="match status" value="1"/>
</dbReference>
<reference evidence="1 2" key="1">
    <citation type="submission" date="2019-11" db="EMBL/GenBank/DDBJ databases">
        <authorList>
            <person name="Li J."/>
        </authorList>
    </citation>
    <scope>NUCLEOTIDE SEQUENCE [LARGE SCALE GENOMIC DNA]</scope>
    <source>
        <strain evidence="1 2">MF47</strain>
    </source>
</reference>
<dbReference type="AlphaFoldDB" id="A0A5Q2MAE0"/>
<dbReference type="InterPro" id="IPR000962">
    <property type="entry name" value="Znf_DskA_TraR"/>
</dbReference>
<sequence>MSAELQQPAPSPWTADELDSIREGLESAVLRIEAELALIGSDLGTTAGAPPLEVLVDDLDVASQRAEMLQDAVQAENLAAILAQTQHVLDRLSAGHYGVCESCAGGIGRPRLEAFPRATLCIGCAH</sequence>
<dbReference type="SUPFAM" id="SSF57716">
    <property type="entry name" value="Glucocorticoid receptor-like (DNA-binding domain)"/>
    <property type="match status" value="1"/>
</dbReference>
<protein>
    <submittedName>
        <fullName evidence="1">TraR/DksA family transcriptional regulator</fullName>
    </submittedName>
</protein>
<name>A0A5Q2MAE0_9ACTN</name>